<dbReference type="SUPFAM" id="SSF89260">
    <property type="entry name" value="Collagen-binding domain"/>
    <property type="match status" value="1"/>
</dbReference>
<dbReference type="RefSeq" id="WP_249056779.1">
    <property type="nucleotide sequence ID" value="NZ_JALZWP010000003.1"/>
</dbReference>
<dbReference type="Gene3D" id="2.150.10.10">
    <property type="entry name" value="Serralysin-like metalloprotease, C-terminal"/>
    <property type="match status" value="4"/>
</dbReference>
<gene>
    <name evidence="6" type="ORF">M3N55_04410</name>
</gene>
<protein>
    <submittedName>
        <fullName evidence="6">M10 family metallopeptidase C-terminal domain-containing protein</fullName>
    </submittedName>
</protein>
<dbReference type="InterPro" id="IPR024079">
    <property type="entry name" value="MetalloPept_cat_dom_sf"/>
</dbReference>
<evidence type="ECO:0000256" key="4">
    <source>
        <dbReference type="SAM" id="MobiDB-lite"/>
    </source>
</evidence>
<name>A0ABT0M101_9RHOB</name>
<evidence type="ECO:0000256" key="2">
    <source>
        <dbReference type="ARBA" id="ARBA00009490"/>
    </source>
</evidence>
<dbReference type="Gene3D" id="3.40.390.10">
    <property type="entry name" value="Collagenase (Catalytic Domain)"/>
    <property type="match status" value="1"/>
</dbReference>
<evidence type="ECO:0000256" key="1">
    <source>
        <dbReference type="ARBA" id="ARBA00004613"/>
    </source>
</evidence>
<comment type="caution">
    <text evidence="6">The sequence shown here is derived from an EMBL/GenBank/DDBJ whole genome shotgun (WGS) entry which is preliminary data.</text>
</comment>
<feature type="compositionally biased region" description="Polar residues" evidence="4">
    <location>
        <begin position="478"/>
        <end position="489"/>
    </location>
</feature>
<comment type="subcellular location">
    <subcellularLocation>
        <location evidence="1">Secreted</location>
    </subcellularLocation>
</comment>
<dbReference type="PRINTS" id="PR00313">
    <property type="entry name" value="CABNDNGRPT"/>
</dbReference>
<dbReference type="InterPro" id="IPR050557">
    <property type="entry name" value="RTX_toxin/Mannuronan_C5-epim"/>
</dbReference>
<dbReference type="InterPro" id="IPR011049">
    <property type="entry name" value="Serralysin-like_metalloprot_C"/>
</dbReference>
<dbReference type="SMART" id="SM00235">
    <property type="entry name" value="ZnMc"/>
    <property type="match status" value="1"/>
</dbReference>
<organism evidence="6 7">
    <name type="scientific">Roseinatronobacter domitianus</name>
    <dbReference type="NCBI Taxonomy" id="2940293"/>
    <lineage>
        <taxon>Bacteria</taxon>
        <taxon>Pseudomonadati</taxon>
        <taxon>Pseudomonadota</taxon>
        <taxon>Alphaproteobacteria</taxon>
        <taxon>Rhodobacterales</taxon>
        <taxon>Paracoccaceae</taxon>
        <taxon>Roseinatronobacter</taxon>
    </lineage>
</organism>
<dbReference type="InterPro" id="IPR001343">
    <property type="entry name" value="Hemolysn_Ca-bd"/>
</dbReference>
<evidence type="ECO:0000313" key="7">
    <source>
        <dbReference type="Proteomes" id="UP001202550"/>
    </source>
</evidence>
<keyword evidence="7" id="KW-1185">Reference proteome</keyword>
<reference evidence="6 7" key="1">
    <citation type="submission" date="2022-05" db="EMBL/GenBank/DDBJ databases">
        <title>Seasonal and diel survey of microbial diversity of the Tyrrhenian coast.</title>
        <authorList>
            <person name="Gattoni G."/>
            <person name="Corral P."/>
        </authorList>
    </citation>
    <scope>NUCLEOTIDE SEQUENCE [LARGE SCALE GENOMIC DNA]</scope>
    <source>
        <strain evidence="6 7">V10</strain>
    </source>
</reference>
<dbReference type="PANTHER" id="PTHR38340">
    <property type="entry name" value="S-LAYER PROTEIN"/>
    <property type="match status" value="1"/>
</dbReference>
<comment type="similarity">
    <text evidence="2">Belongs to the peptidase M10B family.</text>
</comment>
<dbReference type="EMBL" id="JALZWP010000003">
    <property type="protein sequence ID" value="MCL1627964.1"/>
    <property type="molecule type" value="Genomic_DNA"/>
</dbReference>
<evidence type="ECO:0000259" key="5">
    <source>
        <dbReference type="SMART" id="SM00235"/>
    </source>
</evidence>
<dbReference type="Pfam" id="PF13583">
    <property type="entry name" value="Reprolysin_4"/>
    <property type="match status" value="1"/>
</dbReference>
<dbReference type="PANTHER" id="PTHR38340:SF1">
    <property type="entry name" value="S-LAYER PROTEIN"/>
    <property type="match status" value="1"/>
</dbReference>
<dbReference type="CDD" id="cd04277">
    <property type="entry name" value="ZnMc_serralysin_like"/>
    <property type="match status" value="1"/>
</dbReference>
<feature type="region of interest" description="Disordered" evidence="4">
    <location>
        <begin position="473"/>
        <end position="501"/>
    </location>
</feature>
<dbReference type="Proteomes" id="UP001202550">
    <property type="component" value="Unassembled WGS sequence"/>
</dbReference>
<dbReference type="SUPFAM" id="SSF55486">
    <property type="entry name" value="Metalloproteases ('zincins'), catalytic domain"/>
    <property type="match status" value="1"/>
</dbReference>
<accession>A0ABT0M101</accession>
<dbReference type="InterPro" id="IPR034033">
    <property type="entry name" value="Serralysin-like"/>
</dbReference>
<evidence type="ECO:0000313" key="6">
    <source>
        <dbReference type="EMBL" id="MCL1627964.1"/>
    </source>
</evidence>
<dbReference type="PROSITE" id="PS00330">
    <property type="entry name" value="HEMOLYSIN_CALCIUM"/>
    <property type="match status" value="4"/>
</dbReference>
<sequence>MCQICAGTQTFDPTRHPDGGDFAAIFEGVDAPSDTSTPYSIGIGDVFSGTLGFAGDRDWVAVTFEAGETYAISLSGSGGGGGTLSDALLRLYDGSGSFITFNDDGGAGLDSLLTYTATTSGTYYLSAGSWNDSVTGTYQLSFTQAEPASLGTLDELATYLTHGYWNDSGRSERSFDTASDNQITANITGLTSAGQQLALWAMEAWELVADLEFVVVNGSADINFDDNDTGAYAQIFTIGTTIDSVDVNVSTNWLATSGTTIDSYSFQTYVHEIGHALGLGHQGNYNGNATYGSDETFLNDSWQLSIMSYFDQTQNTSVNASFARLLTPMMADILAIQNLYGASTQTAGNTTWGANSNLGGYIGAVFAEMAGEGSTSIYNGGGMALTIADTGGHDTLDLSYLTSGANIDMRPESFSDVGGLIGNLAIARGTIIEDLVTGTGHDTIQGNYAGNFIDSGSGNDSVDGGAGFDSLIGGDGNDTLNGESGNDTIRGNDGADSITGGTGDDVLWGGAGNDTLLGGADNDIIGGGADDDLIYGGTGNDTMYGGAGNDTIHAESGSNAIWGMGGNDVLNASDNGDRIGGGGGEDTINGGAGNDTIYGGIFLGETTIYGNGGDDEIYGSIDNDTIYGGAGDDNIGGNLGDDRISGGTGDDTVRGFDGADTFVFMDGHEGLTVEDFDFTENDRLELDDGLWGGGLTVSQMLSTYGTVIGGDLVLDFGGGDIVTLMGVTNTAQLSSYIDVV</sequence>
<dbReference type="InterPro" id="IPR006026">
    <property type="entry name" value="Peptidase_Metallo"/>
</dbReference>
<feature type="domain" description="Peptidase metallopeptidase" evidence="5">
    <location>
        <begin position="174"/>
        <end position="312"/>
    </location>
</feature>
<dbReference type="InterPro" id="IPR018511">
    <property type="entry name" value="Hemolysin-typ_Ca-bd_CS"/>
</dbReference>
<keyword evidence="3" id="KW-0964">Secreted</keyword>
<evidence type="ECO:0000256" key="3">
    <source>
        <dbReference type="ARBA" id="ARBA00022525"/>
    </source>
</evidence>
<proteinExistence type="inferred from homology"/>
<dbReference type="SUPFAM" id="SSF51120">
    <property type="entry name" value="beta-Roll"/>
    <property type="match status" value="3"/>
</dbReference>
<dbReference type="Gene3D" id="2.60.120.380">
    <property type="match status" value="1"/>
</dbReference>
<dbReference type="Pfam" id="PF00353">
    <property type="entry name" value="HemolysinCabind"/>
    <property type="match status" value="6"/>
</dbReference>